<gene>
    <name evidence="1" type="ORF">M9H77_05683</name>
</gene>
<accession>A0ACC0CHN0</accession>
<evidence type="ECO:0000313" key="1">
    <source>
        <dbReference type="EMBL" id="KAI5684455.1"/>
    </source>
</evidence>
<protein>
    <submittedName>
        <fullName evidence="1">Uncharacterized protein</fullName>
    </submittedName>
</protein>
<dbReference type="EMBL" id="CM044701">
    <property type="protein sequence ID" value="KAI5684455.1"/>
    <property type="molecule type" value="Genomic_DNA"/>
</dbReference>
<reference evidence="2" key="1">
    <citation type="journal article" date="2023" name="Nat. Plants">
        <title>Single-cell RNA sequencing provides a high-resolution roadmap for understanding the multicellular compartmentation of specialized metabolism.</title>
        <authorList>
            <person name="Sun S."/>
            <person name="Shen X."/>
            <person name="Li Y."/>
            <person name="Li Y."/>
            <person name="Wang S."/>
            <person name="Li R."/>
            <person name="Zhang H."/>
            <person name="Shen G."/>
            <person name="Guo B."/>
            <person name="Wei J."/>
            <person name="Xu J."/>
            <person name="St-Pierre B."/>
            <person name="Chen S."/>
            <person name="Sun C."/>
        </authorList>
    </citation>
    <scope>NUCLEOTIDE SEQUENCE [LARGE SCALE GENOMIC DNA]</scope>
</reference>
<dbReference type="Proteomes" id="UP001060085">
    <property type="component" value="Linkage Group LG01"/>
</dbReference>
<evidence type="ECO:0000313" key="2">
    <source>
        <dbReference type="Proteomes" id="UP001060085"/>
    </source>
</evidence>
<sequence length="399" mass="43433">MFKMLISFHFCLIFFALQVTGSQEPVEFLTFHDSNQQGFSLNAAPICAVVPNHYLQEVSSSVLMAERWTRGNVLAHYPSINITSIIVGHNLLCEKGQEKNFSLILPSVRNIHYTLTRWGLDKEIKISVSFSSTCLLPNSEKYRDNLAETHIKPLLSFLQDVNSPYFLNLPSHLVTLSSEAEILLKSHSKAIESLGLFNISNKVIVIIKNPPKEAKFPSRKLSSIFSFPARPTPVVAPANAPTVSSKSPLPPLIGKISPPPPLSLPFAPEMPPMINPSNPPYGFSLPPCAPPPYVGSGGAVAAPVGAPRRGLWCVAKPSVPTETLQQALDFACGEGGADCEAIRPHGSCYYPNTVLAHASYAFNSYWQKTKENGGTCGFGGTALLIDSDPSYRHCRFSLA</sequence>
<proteinExistence type="predicted"/>
<keyword evidence="2" id="KW-1185">Reference proteome</keyword>
<name>A0ACC0CHN0_CATRO</name>
<comment type="caution">
    <text evidence="1">The sequence shown here is derived from an EMBL/GenBank/DDBJ whole genome shotgun (WGS) entry which is preliminary data.</text>
</comment>
<organism evidence="1 2">
    <name type="scientific">Catharanthus roseus</name>
    <name type="common">Madagascar periwinkle</name>
    <name type="synonym">Vinca rosea</name>
    <dbReference type="NCBI Taxonomy" id="4058"/>
    <lineage>
        <taxon>Eukaryota</taxon>
        <taxon>Viridiplantae</taxon>
        <taxon>Streptophyta</taxon>
        <taxon>Embryophyta</taxon>
        <taxon>Tracheophyta</taxon>
        <taxon>Spermatophyta</taxon>
        <taxon>Magnoliopsida</taxon>
        <taxon>eudicotyledons</taxon>
        <taxon>Gunneridae</taxon>
        <taxon>Pentapetalae</taxon>
        <taxon>asterids</taxon>
        <taxon>lamiids</taxon>
        <taxon>Gentianales</taxon>
        <taxon>Apocynaceae</taxon>
        <taxon>Rauvolfioideae</taxon>
        <taxon>Vinceae</taxon>
        <taxon>Catharanthinae</taxon>
        <taxon>Catharanthus</taxon>
    </lineage>
</organism>